<evidence type="ECO:0000256" key="2">
    <source>
        <dbReference type="ARBA" id="ARBA00005849"/>
    </source>
</evidence>
<dbReference type="Pfam" id="PF10502">
    <property type="entry name" value="Peptidase_S26"/>
    <property type="match status" value="1"/>
</dbReference>
<dbReference type="NCBIfam" id="TIGR02771">
    <property type="entry name" value="TraF_Ti"/>
    <property type="match status" value="1"/>
</dbReference>
<organism evidence="10 11">
    <name type="scientific">Shewanella khirikhana</name>
    <dbReference type="NCBI Taxonomy" id="1965282"/>
    <lineage>
        <taxon>Bacteria</taxon>
        <taxon>Pseudomonadati</taxon>
        <taxon>Pseudomonadota</taxon>
        <taxon>Gammaproteobacteria</taxon>
        <taxon>Alteromonadales</taxon>
        <taxon>Shewanellaceae</taxon>
        <taxon>Shewanella</taxon>
    </lineage>
</organism>
<keyword evidence="11" id="KW-1185">Reference proteome</keyword>
<proteinExistence type="inferred from homology"/>
<geneLocation type="plasmid" evidence="11">
    <name>psth1</name>
</geneLocation>
<gene>
    <name evidence="10" type="ORF">STH12_04252</name>
</gene>
<keyword evidence="5" id="KW-0732">Signal</keyword>
<name>A0ABM9SBG8_9GAMM</name>
<dbReference type="Proteomes" id="UP000278437">
    <property type="component" value="Plasmid pSTH1"/>
</dbReference>
<dbReference type="RefSeq" id="WP_237158931.1">
    <property type="nucleotide sequence ID" value="NZ_CP020374.1"/>
</dbReference>
<evidence type="ECO:0000256" key="4">
    <source>
        <dbReference type="ARBA" id="ARBA00019232"/>
    </source>
</evidence>
<dbReference type="Gene3D" id="2.10.109.10">
    <property type="entry name" value="Umud Fragment, subunit A"/>
    <property type="match status" value="1"/>
</dbReference>
<evidence type="ECO:0000256" key="3">
    <source>
        <dbReference type="ARBA" id="ARBA00009370"/>
    </source>
</evidence>
<evidence type="ECO:0000256" key="7">
    <source>
        <dbReference type="ARBA" id="ARBA00022971"/>
    </source>
</evidence>
<accession>A0ABM9SBG8</accession>
<dbReference type="InterPro" id="IPR000223">
    <property type="entry name" value="Pept_S26A_signal_pept_1"/>
</dbReference>
<evidence type="ECO:0000256" key="5">
    <source>
        <dbReference type="ARBA" id="ARBA00022729"/>
    </source>
</evidence>
<evidence type="ECO:0000256" key="8">
    <source>
        <dbReference type="ARBA" id="ARBA00029906"/>
    </source>
</evidence>
<evidence type="ECO:0000259" key="9">
    <source>
        <dbReference type="Pfam" id="PF10502"/>
    </source>
</evidence>
<sequence length="174" mass="19166">MKKATALLLFVMLFSVTASLAYFMGIRINTSQSYPPGVYVVSTAPTYEKNDLVLFCPPNTAIITEAIKRGYIDTGRCDSGTVPIMKRIVGLAGDYVEFTPTITINHSILPDSIRLHADGANRPLPQLPPFTVSDNAFFAYSDHAPRNSFDSRYFGEVPTSNIIGTIRPLMLFPI</sequence>
<dbReference type="PANTHER" id="PTHR43390:SF1">
    <property type="entry name" value="CHLOROPLAST PROCESSING PEPTIDASE"/>
    <property type="match status" value="1"/>
</dbReference>
<dbReference type="InterPro" id="IPR036286">
    <property type="entry name" value="LexA/Signal_pep-like_sf"/>
</dbReference>
<keyword evidence="7" id="KW-0184">Conjugation</keyword>
<reference evidence="10 11" key="1">
    <citation type="submission" date="2017-03" db="EMBL/GenBank/DDBJ databases">
        <title>Full genome sequence of a non-lethal Shewanella isolate that potentiates virulence of Vibio parahaemolyticus causing acute hepatopancreatic necrosis disease (AHPND) in shrimp.</title>
        <authorList>
            <person name="Prachumwat A."/>
            <person name="Sritunyalucksana K."/>
        </authorList>
    </citation>
    <scope>NUCLEOTIDE SEQUENCE [LARGE SCALE GENOMIC DNA]</scope>
    <source>
        <strain evidence="10 11">TH2012</strain>
        <plasmid evidence="11">psth1</plasmid>
    </source>
</reference>
<dbReference type="SUPFAM" id="SSF51306">
    <property type="entry name" value="LexA/Signal peptidase"/>
    <property type="match status" value="1"/>
</dbReference>
<protein>
    <recommendedName>
        <fullName evidence="4">Signal peptidase I</fullName>
    </recommendedName>
    <alternativeName>
        <fullName evidence="8">Leader peptidase I</fullName>
    </alternativeName>
</protein>
<evidence type="ECO:0000313" key="11">
    <source>
        <dbReference type="Proteomes" id="UP000278437"/>
    </source>
</evidence>
<evidence type="ECO:0000256" key="6">
    <source>
        <dbReference type="ARBA" id="ARBA00022764"/>
    </source>
</evidence>
<feature type="domain" description="Peptidase S26" evidence="9">
    <location>
        <begin position="6"/>
        <end position="167"/>
    </location>
</feature>
<keyword evidence="10" id="KW-0614">Plasmid</keyword>
<comment type="similarity">
    <text evidence="2">Belongs to the peptidase S26C family.</text>
</comment>
<dbReference type="EMBL" id="CP020374">
    <property type="protein sequence ID" value="AZQ13278.1"/>
    <property type="molecule type" value="Genomic_DNA"/>
</dbReference>
<comment type="subcellular location">
    <subcellularLocation>
        <location evidence="1">Periplasm</location>
    </subcellularLocation>
</comment>
<keyword evidence="6" id="KW-0574">Periplasm</keyword>
<dbReference type="PANTHER" id="PTHR43390">
    <property type="entry name" value="SIGNAL PEPTIDASE I"/>
    <property type="match status" value="1"/>
</dbReference>
<evidence type="ECO:0000256" key="1">
    <source>
        <dbReference type="ARBA" id="ARBA00004418"/>
    </source>
</evidence>
<dbReference type="InterPro" id="IPR014139">
    <property type="entry name" value="Peptidase_S26C_TraF"/>
</dbReference>
<evidence type="ECO:0000313" key="10">
    <source>
        <dbReference type="EMBL" id="AZQ13278.1"/>
    </source>
</evidence>
<dbReference type="InterPro" id="IPR019533">
    <property type="entry name" value="Peptidase_S26"/>
</dbReference>
<comment type="similarity">
    <text evidence="3">Belongs to the peptidase S26 family.</text>
</comment>